<sequence length="188" mass="21135">MMPSRRGGDERDNDRKKARGSRESHARAHSPLDLTNDSLKTSAVAPWIPSGERSGIGGRHTATYERRSTGVKEVCEIHLDINKFKKEAGAETELRFYQSSAVYSVGNEAVVDNLCETERATHDTAERAFRLLQRRRRSSSYGPSFAKNAKPGYVKHMNWRRCRDKWNDFPLLSSIAWVLGGVEDGPVG</sequence>
<feature type="compositionally biased region" description="Basic and acidic residues" evidence="1">
    <location>
        <begin position="1"/>
        <end position="26"/>
    </location>
</feature>
<dbReference type="Proteomes" id="UP000800038">
    <property type="component" value="Unassembled WGS sequence"/>
</dbReference>
<protein>
    <submittedName>
        <fullName evidence="2">Uncharacterized protein</fullName>
    </submittedName>
</protein>
<gene>
    <name evidence="2" type="ORF">EJ02DRAFT_511973</name>
</gene>
<reference evidence="2" key="1">
    <citation type="journal article" date="2020" name="Stud. Mycol.">
        <title>101 Dothideomycetes genomes: a test case for predicting lifestyles and emergence of pathogens.</title>
        <authorList>
            <person name="Haridas S."/>
            <person name="Albert R."/>
            <person name="Binder M."/>
            <person name="Bloem J."/>
            <person name="Labutti K."/>
            <person name="Salamov A."/>
            <person name="Andreopoulos B."/>
            <person name="Baker S."/>
            <person name="Barry K."/>
            <person name="Bills G."/>
            <person name="Bluhm B."/>
            <person name="Cannon C."/>
            <person name="Castanera R."/>
            <person name="Culley D."/>
            <person name="Daum C."/>
            <person name="Ezra D."/>
            <person name="Gonzalez J."/>
            <person name="Henrissat B."/>
            <person name="Kuo A."/>
            <person name="Liang C."/>
            <person name="Lipzen A."/>
            <person name="Lutzoni F."/>
            <person name="Magnuson J."/>
            <person name="Mondo S."/>
            <person name="Nolan M."/>
            <person name="Ohm R."/>
            <person name="Pangilinan J."/>
            <person name="Park H.-J."/>
            <person name="Ramirez L."/>
            <person name="Alfaro M."/>
            <person name="Sun H."/>
            <person name="Tritt A."/>
            <person name="Yoshinaga Y."/>
            <person name="Zwiers L.-H."/>
            <person name="Turgeon B."/>
            <person name="Goodwin S."/>
            <person name="Spatafora J."/>
            <person name="Crous P."/>
            <person name="Grigoriev I."/>
        </authorList>
    </citation>
    <scope>NUCLEOTIDE SEQUENCE</scope>
    <source>
        <strain evidence="2">CBS 161.51</strain>
    </source>
</reference>
<dbReference type="EMBL" id="ML976039">
    <property type="protein sequence ID" value="KAF1942100.1"/>
    <property type="molecule type" value="Genomic_DNA"/>
</dbReference>
<feature type="region of interest" description="Disordered" evidence="1">
    <location>
        <begin position="1"/>
        <end position="38"/>
    </location>
</feature>
<name>A0A6A5SQN4_9PLEO</name>
<dbReference type="AlphaFoldDB" id="A0A6A5SQN4"/>
<evidence type="ECO:0000313" key="3">
    <source>
        <dbReference type="Proteomes" id="UP000800038"/>
    </source>
</evidence>
<evidence type="ECO:0000313" key="2">
    <source>
        <dbReference type="EMBL" id="KAF1942100.1"/>
    </source>
</evidence>
<organism evidence="2 3">
    <name type="scientific">Clathrospora elynae</name>
    <dbReference type="NCBI Taxonomy" id="706981"/>
    <lineage>
        <taxon>Eukaryota</taxon>
        <taxon>Fungi</taxon>
        <taxon>Dikarya</taxon>
        <taxon>Ascomycota</taxon>
        <taxon>Pezizomycotina</taxon>
        <taxon>Dothideomycetes</taxon>
        <taxon>Pleosporomycetidae</taxon>
        <taxon>Pleosporales</taxon>
        <taxon>Diademaceae</taxon>
        <taxon>Clathrospora</taxon>
    </lineage>
</organism>
<accession>A0A6A5SQN4</accession>
<keyword evidence="3" id="KW-1185">Reference proteome</keyword>
<proteinExistence type="predicted"/>
<evidence type="ECO:0000256" key="1">
    <source>
        <dbReference type="SAM" id="MobiDB-lite"/>
    </source>
</evidence>